<dbReference type="EMBL" id="KQ978037">
    <property type="protein sequence ID" value="KYM97824.1"/>
    <property type="molecule type" value="Genomic_DNA"/>
</dbReference>
<feature type="region of interest" description="Disordered" evidence="1">
    <location>
        <begin position="39"/>
        <end position="61"/>
    </location>
</feature>
<dbReference type="InterPro" id="IPR003034">
    <property type="entry name" value="SAP_dom"/>
</dbReference>
<proteinExistence type="predicted"/>
<dbReference type="AlphaFoldDB" id="A0A151ICK7"/>
<dbReference type="SMART" id="SM00513">
    <property type="entry name" value="SAP"/>
    <property type="match status" value="1"/>
</dbReference>
<dbReference type="SUPFAM" id="SSF68906">
    <property type="entry name" value="SAP domain"/>
    <property type="match status" value="1"/>
</dbReference>
<sequence length="102" mass="11851">MNQFPVNYTTIQLKEKLRELNLATTGNKAELLKRLHEADPNGGWMEENSEAQGPSEVITQDDQNEIEANEMLTMYEREIEIFRREEEVDILHRFQAMGLRGG</sequence>
<accession>A0A151ICK7</accession>
<keyword evidence="4" id="KW-1185">Reference proteome</keyword>
<dbReference type="Gene3D" id="1.10.720.30">
    <property type="entry name" value="SAP domain"/>
    <property type="match status" value="1"/>
</dbReference>
<evidence type="ECO:0000259" key="2">
    <source>
        <dbReference type="PROSITE" id="PS50800"/>
    </source>
</evidence>
<name>A0A151ICK7_9HYME</name>
<evidence type="ECO:0000313" key="4">
    <source>
        <dbReference type="Proteomes" id="UP000078542"/>
    </source>
</evidence>
<feature type="domain" description="SAP" evidence="2">
    <location>
        <begin position="5"/>
        <end position="39"/>
    </location>
</feature>
<protein>
    <recommendedName>
        <fullName evidence="2">SAP domain-containing protein</fullName>
    </recommendedName>
</protein>
<evidence type="ECO:0000313" key="3">
    <source>
        <dbReference type="EMBL" id="KYM97824.1"/>
    </source>
</evidence>
<reference evidence="3 4" key="1">
    <citation type="submission" date="2016-03" db="EMBL/GenBank/DDBJ databases">
        <title>Cyphomyrmex costatus WGS genome.</title>
        <authorList>
            <person name="Nygaard S."/>
            <person name="Hu H."/>
            <person name="Boomsma J."/>
            <person name="Zhang G."/>
        </authorList>
    </citation>
    <scope>NUCLEOTIDE SEQUENCE [LARGE SCALE GENOMIC DNA]</scope>
    <source>
        <strain evidence="3">MS0001</strain>
        <tissue evidence="3">Whole body</tissue>
    </source>
</reference>
<gene>
    <name evidence="3" type="ORF">ALC62_11478</name>
</gene>
<dbReference type="PROSITE" id="PS50800">
    <property type="entry name" value="SAP"/>
    <property type="match status" value="1"/>
</dbReference>
<evidence type="ECO:0000256" key="1">
    <source>
        <dbReference type="SAM" id="MobiDB-lite"/>
    </source>
</evidence>
<dbReference type="Proteomes" id="UP000078542">
    <property type="component" value="Unassembled WGS sequence"/>
</dbReference>
<organism evidence="3 4">
    <name type="scientific">Cyphomyrmex costatus</name>
    <dbReference type="NCBI Taxonomy" id="456900"/>
    <lineage>
        <taxon>Eukaryota</taxon>
        <taxon>Metazoa</taxon>
        <taxon>Ecdysozoa</taxon>
        <taxon>Arthropoda</taxon>
        <taxon>Hexapoda</taxon>
        <taxon>Insecta</taxon>
        <taxon>Pterygota</taxon>
        <taxon>Neoptera</taxon>
        <taxon>Endopterygota</taxon>
        <taxon>Hymenoptera</taxon>
        <taxon>Apocrita</taxon>
        <taxon>Aculeata</taxon>
        <taxon>Formicoidea</taxon>
        <taxon>Formicidae</taxon>
        <taxon>Myrmicinae</taxon>
        <taxon>Cyphomyrmex</taxon>
    </lineage>
</organism>
<dbReference type="InterPro" id="IPR036361">
    <property type="entry name" value="SAP_dom_sf"/>
</dbReference>
<dbReference type="Pfam" id="PF02037">
    <property type="entry name" value="SAP"/>
    <property type="match status" value="1"/>
</dbReference>